<dbReference type="OrthoDB" id="8549922at2"/>
<dbReference type="PANTHER" id="PTHR37316:SF2">
    <property type="entry name" value="TEICHOIC ACID RIBITOL-PHOSPHATE POLYMERASE TARK"/>
    <property type="match status" value="1"/>
</dbReference>
<evidence type="ECO:0008006" key="9">
    <source>
        <dbReference type="Google" id="ProtNLM"/>
    </source>
</evidence>
<reference evidence="7 8" key="1">
    <citation type="submission" date="2016-02" db="EMBL/GenBank/DDBJ databases">
        <authorList>
            <person name="Wen L."/>
            <person name="He K."/>
            <person name="Yang H."/>
        </authorList>
    </citation>
    <scope>NUCLEOTIDE SEQUENCE [LARGE SCALE GENOMIC DNA]</scope>
    <source>
        <strain evidence="7 8">CD11_3</strain>
    </source>
</reference>
<evidence type="ECO:0000256" key="4">
    <source>
        <dbReference type="ARBA" id="ARBA00022679"/>
    </source>
</evidence>
<evidence type="ECO:0000256" key="3">
    <source>
        <dbReference type="ARBA" id="ARBA00022475"/>
    </source>
</evidence>
<keyword evidence="4" id="KW-0808">Transferase</keyword>
<comment type="subcellular location">
    <subcellularLocation>
        <location evidence="1">Cell membrane</location>
        <topology evidence="1">Peripheral membrane protein</topology>
    </subcellularLocation>
</comment>
<evidence type="ECO:0000313" key="7">
    <source>
        <dbReference type="EMBL" id="OAH50877.1"/>
    </source>
</evidence>
<comment type="caution">
    <text evidence="7">The sequence shown here is derived from an EMBL/GenBank/DDBJ whole genome shotgun (WGS) entry which is preliminary data.</text>
</comment>
<evidence type="ECO:0000256" key="5">
    <source>
        <dbReference type="ARBA" id="ARBA00022944"/>
    </source>
</evidence>
<comment type="similarity">
    <text evidence="2">Belongs to the CDP-glycerol glycerophosphotransferase family.</text>
</comment>
<gene>
    <name evidence="7" type="ORF">AYL44_00895</name>
</gene>
<dbReference type="GO" id="GO:0005886">
    <property type="term" value="C:plasma membrane"/>
    <property type="evidence" value="ECO:0007669"/>
    <property type="project" value="UniProtKB-SubCell"/>
</dbReference>
<accession>A0A177KCU3</accession>
<name>A0A177KCU3_9MICO</name>
<dbReference type="PANTHER" id="PTHR37316">
    <property type="entry name" value="TEICHOIC ACID GLYCEROL-PHOSPHATE PRIMASE"/>
    <property type="match status" value="1"/>
</dbReference>
<sequence>MRVRERLRASRLLRWLRALPVAVPYRILRRVLRLRRDRFLFLSDSHLGFEGNMRFVRDELLLRMPGAEVVGVFKPSLNAPRPLRDVLRLPWLLATSGTIVVDDFYPIIYPLPIRRGARLVQIWHAAGAFKQVGHSRAGLPGGPVPGSDIHRNYTHVPVSSESVRKDYAEAFGIDVARVQALGVPRTDVFFDTDYVERTRRRVRSELGVSEDERLVLYAPTFRGNGQLSARSEGSADWGAIADSLGAGFRVAVRQHPFAAASAPPLPPHVLDGSTADMNDLLMATDVLVTDYSSSIFEFALLRRPIVLFVPDLTEYAGSRSFYRPFSAYATGPVVEDPSELVDALRDATVDPAALTAFLEEFCGALDGRSTQRIVDRMLLSDSTRVDVDEETVAPGSVEPTRVDGLMGLRVLAAHLTRIALSAVYAPLKLLPVQRKVVMISREHPTVPDDFTDLAASLIRQDPDVRVVMLVRMVPPGVIRKIRYAAHLLHQLYHVATARVVVVDTYAIVASVLRHRDELTVIQMWHALGAFKKFGLSILGREEGRDQRLARAMRMHAGYDIVLTSGEDCRPAFAEAFGAPLERVRVAPLPRVDRLRDPEARARTRERILEALPHLAGRRIAVFAPTFRLDGTVAVDVRALSDALEAVGIHTVVKLHPLMHADFGPEVDTGGGFSTQEMLAIADLFITDYSSALYEAAVLDIPTYFLAPDLETYLESRDFYLDYRRDLPGPIVRTVDELTTAVAADAASTEDARRFADRWVQAPVHSAAGATPCADAIATMVLETMR</sequence>
<organism evidence="7 8">
    <name type="scientific">Microbacterium oleivorans</name>
    <dbReference type="NCBI Taxonomy" id="273677"/>
    <lineage>
        <taxon>Bacteria</taxon>
        <taxon>Bacillati</taxon>
        <taxon>Actinomycetota</taxon>
        <taxon>Actinomycetes</taxon>
        <taxon>Micrococcales</taxon>
        <taxon>Microbacteriaceae</taxon>
        <taxon>Microbacterium</taxon>
    </lineage>
</organism>
<dbReference type="EMBL" id="LSTV01000001">
    <property type="protein sequence ID" value="OAH50877.1"/>
    <property type="molecule type" value="Genomic_DNA"/>
</dbReference>
<dbReference type="Proteomes" id="UP000076998">
    <property type="component" value="Unassembled WGS sequence"/>
</dbReference>
<dbReference type="InterPro" id="IPR043148">
    <property type="entry name" value="TagF_C"/>
</dbReference>
<protein>
    <recommendedName>
        <fullName evidence="9">CDP-glycerol glycerophosphotransferase family protein</fullName>
    </recommendedName>
</protein>
<keyword evidence="6" id="KW-0472">Membrane</keyword>
<dbReference type="Gene3D" id="3.40.50.11820">
    <property type="match status" value="2"/>
</dbReference>
<dbReference type="AlphaFoldDB" id="A0A177KCU3"/>
<dbReference type="Gene3D" id="3.40.50.12580">
    <property type="match status" value="2"/>
</dbReference>
<dbReference type="InterPro" id="IPR051612">
    <property type="entry name" value="Teichoic_Acid_Biosynth"/>
</dbReference>
<dbReference type="GO" id="GO:0047355">
    <property type="term" value="F:CDP-glycerol glycerophosphotransferase activity"/>
    <property type="evidence" value="ECO:0007669"/>
    <property type="project" value="InterPro"/>
</dbReference>
<evidence type="ECO:0000256" key="1">
    <source>
        <dbReference type="ARBA" id="ARBA00004202"/>
    </source>
</evidence>
<dbReference type="SUPFAM" id="SSF53756">
    <property type="entry name" value="UDP-Glycosyltransferase/glycogen phosphorylase"/>
    <property type="match status" value="2"/>
</dbReference>
<dbReference type="InterPro" id="IPR043149">
    <property type="entry name" value="TagF_N"/>
</dbReference>
<evidence type="ECO:0000256" key="6">
    <source>
        <dbReference type="ARBA" id="ARBA00023136"/>
    </source>
</evidence>
<evidence type="ECO:0000256" key="2">
    <source>
        <dbReference type="ARBA" id="ARBA00010488"/>
    </source>
</evidence>
<dbReference type="GO" id="GO:0019350">
    <property type="term" value="P:teichoic acid biosynthetic process"/>
    <property type="evidence" value="ECO:0007669"/>
    <property type="project" value="UniProtKB-KW"/>
</dbReference>
<dbReference type="InterPro" id="IPR007554">
    <property type="entry name" value="Glycerophosphate_synth"/>
</dbReference>
<dbReference type="Pfam" id="PF04464">
    <property type="entry name" value="Glyphos_transf"/>
    <property type="match status" value="2"/>
</dbReference>
<proteinExistence type="inferred from homology"/>
<keyword evidence="5" id="KW-0777">Teichoic acid biosynthesis</keyword>
<evidence type="ECO:0000313" key="8">
    <source>
        <dbReference type="Proteomes" id="UP000076998"/>
    </source>
</evidence>
<keyword evidence="3" id="KW-1003">Cell membrane</keyword>